<organism evidence="4 5">
    <name type="scientific">Enterococcus florum</name>
    <dbReference type="NCBI Taxonomy" id="2480627"/>
    <lineage>
        <taxon>Bacteria</taxon>
        <taxon>Bacillati</taxon>
        <taxon>Bacillota</taxon>
        <taxon>Bacilli</taxon>
        <taxon>Lactobacillales</taxon>
        <taxon>Enterococcaceae</taxon>
        <taxon>Enterococcus</taxon>
    </lineage>
</organism>
<dbReference type="OrthoDB" id="9812495at2"/>
<dbReference type="PANTHER" id="PTHR46558:SF11">
    <property type="entry name" value="HTH-TYPE TRANSCRIPTIONAL REGULATOR XRE"/>
    <property type="match status" value="1"/>
</dbReference>
<dbReference type="CDD" id="cd00093">
    <property type="entry name" value="HTH_XRE"/>
    <property type="match status" value="1"/>
</dbReference>
<accession>A0A4P5PA57</accession>
<evidence type="ECO:0000256" key="2">
    <source>
        <dbReference type="SAM" id="Phobius"/>
    </source>
</evidence>
<evidence type="ECO:0000259" key="3">
    <source>
        <dbReference type="PROSITE" id="PS50943"/>
    </source>
</evidence>
<sequence length="292" mass="31894">MSNFLGKQLRNYRTKHALTQKQLASMLYVSDKTVSKWERGNGQPDIDTLKNIARLLQMSVDDLLNKREPKTYYEYKSSLMIGMLPLIHIIIPNFRIVLRRRAQGKGIFTLIREIPHARGIISMGLFAAGGISLGLVSVGFLSLGVLSLGILAFGSVVAGIIAAGNLTIGTLALGNCCIGLVAMGNLPIGYLSLGNYAIGRIAIGNQSRGILTYSLGNEMHDQEIINTLQHLQQADISSFAKDWIIQPFLSLYDAPFATGTAIICLIGLLFVAIGCLLFGCLQLINQEKNYMF</sequence>
<dbReference type="Pfam" id="PF01381">
    <property type="entry name" value="HTH_3"/>
    <property type="match status" value="1"/>
</dbReference>
<keyword evidence="5" id="KW-1185">Reference proteome</keyword>
<feature type="domain" description="HTH cro/C1-type" evidence="3">
    <location>
        <begin position="9"/>
        <end position="63"/>
    </location>
</feature>
<reference evidence="5" key="1">
    <citation type="submission" date="2019-02" db="EMBL/GenBank/DDBJ databases">
        <title>Draft genome sequence of Enterococcus sp. Gos25-1.</title>
        <authorList>
            <person name="Tanaka N."/>
            <person name="Shiwa Y."/>
            <person name="Fujita N."/>
        </authorList>
    </citation>
    <scope>NUCLEOTIDE SEQUENCE [LARGE SCALE GENOMIC DNA]</scope>
    <source>
        <strain evidence="5">Gos25-1</strain>
    </source>
</reference>
<name>A0A4P5PA57_9ENTE</name>
<proteinExistence type="predicted"/>
<feature type="transmembrane region" description="Helical" evidence="2">
    <location>
        <begin position="146"/>
        <end position="164"/>
    </location>
</feature>
<protein>
    <recommendedName>
        <fullName evidence="3">HTH cro/C1-type domain-containing protein</fullName>
    </recommendedName>
</protein>
<dbReference type="PANTHER" id="PTHR46558">
    <property type="entry name" value="TRACRIPTIONAL REGULATORY PROTEIN-RELATED-RELATED"/>
    <property type="match status" value="1"/>
</dbReference>
<dbReference type="GO" id="GO:0003677">
    <property type="term" value="F:DNA binding"/>
    <property type="evidence" value="ECO:0007669"/>
    <property type="project" value="UniProtKB-KW"/>
</dbReference>
<dbReference type="InterPro" id="IPR010982">
    <property type="entry name" value="Lambda_DNA-bd_dom_sf"/>
</dbReference>
<keyword evidence="2" id="KW-1133">Transmembrane helix</keyword>
<dbReference type="EMBL" id="BJCC01000025">
    <property type="protein sequence ID" value="GCF94995.1"/>
    <property type="molecule type" value="Genomic_DNA"/>
</dbReference>
<evidence type="ECO:0000313" key="4">
    <source>
        <dbReference type="EMBL" id="GCF94995.1"/>
    </source>
</evidence>
<keyword evidence="2" id="KW-0812">Transmembrane</keyword>
<feature type="transmembrane region" description="Helical" evidence="2">
    <location>
        <begin position="79"/>
        <end position="98"/>
    </location>
</feature>
<dbReference type="RefSeq" id="WP_146623400.1">
    <property type="nucleotide sequence ID" value="NZ_BJCC01000025.1"/>
</dbReference>
<feature type="transmembrane region" description="Helical" evidence="2">
    <location>
        <begin position="171"/>
        <end position="190"/>
    </location>
</feature>
<dbReference type="SMART" id="SM00530">
    <property type="entry name" value="HTH_XRE"/>
    <property type="match status" value="1"/>
</dbReference>
<dbReference type="PROSITE" id="PS50943">
    <property type="entry name" value="HTH_CROC1"/>
    <property type="match status" value="1"/>
</dbReference>
<comment type="caution">
    <text evidence="4">The sequence shown here is derived from an EMBL/GenBank/DDBJ whole genome shotgun (WGS) entry which is preliminary data.</text>
</comment>
<feature type="transmembrane region" description="Helical" evidence="2">
    <location>
        <begin position="119"/>
        <end position="140"/>
    </location>
</feature>
<keyword evidence="2" id="KW-0472">Membrane</keyword>
<keyword evidence="1" id="KW-0238">DNA-binding</keyword>
<gene>
    <name evidence="4" type="ORF">NRIC_28860</name>
</gene>
<feature type="transmembrane region" description="Helical" evidence="2">
    <location>
        <begin position="256"/>
        <end position="284"/>
    </location>
</feature>
<dbReference type="InterPro" id="IPR001387">
    <property type="entry name" value="Cro/C1-type_HTH"/>
</dbReference>
<evidence type="ECO:0000256" key="1">
    <source>
        <dbReference type="ARBA" id="ARBA00023125"/>
    </source>
</evidence>
<dbReference type="SUPFAM" id="SSF47413">
    <property type="entry name" value="lambda repressor-like DNA-binding domains"/>
    <property type="match status" value="1"/>
</dbReference>
<evidence type="ECO:0000313" key="5">
    <source>
        <dbReference type="Proteomes" id="UP000290567"/>
    </source>
</evidence>
<dbReference type="Gene3D" id="1.10.260.40">
    <property type="entry name" value="lambda repressor-like DNA-binding domains"/>
    <property type="match status" value="1"/>
</dbReference>
<dbReference type="Proteomes" id="UP000290567">
    <property type="component" value="Unassembled WGS sequence"/>
</dbReference>
<dbReference type="AlphaFoldDB" id="A0A4P5PA57"/>